<dbReference type="AlphaFoldDB" id="A0A0F9CJI5"/>
<proteinExistence type="predicted"/>
<reference evidence="1" key="1">
    <citation type="journal article" date="2015" name="Nature">
        <title>Complex archaea that bridge the gap between prokaryotes and eukaryotes.</title>
        <authorList>
            <person name="Spang A."/>
            <person name="Saw J.H."/>
            <person name="Jorgensen S.L."/>
            <person name="Zaremba-Niedzwiedzka K."/>
            <person name="Martijn J."/>
            <person name="Lind A.E."/>
            <person name="van Eijk R."/>
            <person name="Schleper C."/>
            <person name="Guy L."/>
            <person name="Ettema T.J."/>
        </authorList>
    </citation>
    <scope>NUCLEOTIDE SEQUENCE</scope>
</reference>
<protein>
    <submittedName>
        <fullName evidence="1">Uncharacterized protein</fullName>
    </submittedName>
</protein>
<sequence length="155" mass="17246">MSETKFAPLPVPRRISGPLVVDTSSLCHGVDRVSRVAICDQTPAQNLLGFVDPQWAETVVQALNPFDQLQADSKKLREPATCNAGHKSNLPFALWDCPVCTQLLRDKLKKVEELITRMLQFISEKDAFIMPSNAEWKQMLNKAREVEAALGGKAE</sequence>
<accession>A0A0F9CJI5</accession>
<evidence type="ECO:0000313" key="1">
    <source>
        <dbReference type="EMBL" id="KKL05856.1"/>
    </source>
</evidence>
<dbReference type="EMBL" id="LAZR01043947">
    <property type="protein sequence ID" value="KKL05856.1"/>
    <property type="molecule type" value="Genomic_DNA"/>
</dbReference>
<gene>
    <name evidence="1" type="ORF">LCGC14_2601830</name>
</gene>
<organism evidence="1">
    <name type="scientific">marine sediment metagenome</name>
    <dbReference type="NCBI Taxonomy" id="412755"/>
    <lineage>
        <taxon>unclassified sequences</taxon>
        <taxon>metagenomes</taxon>
        <taxon>ecological metagenomes</taxon>
    </lineage>
</organism>
<comment type="caution">
    <text evidence="1">The sequence shown here is derived from an EMBL/GenBank/DDBJ whole genome shotgun (WGS) entry which is preliminary data.</text>
</comment>
<name>A0A0F9CJI5_9ZZZZ</name>